<sequence>MIGAYKTSIYSSAGKLPEILEKCWNPRLSYDTLKKYLVDINPKASSFKIILDKASHHANGCMQDSLKYAKERWVKSHKPPYFKVGDLVLVSPLIFNNVKGPKKFPLQDHL</sequence>
<keyword evidence="2" id="KW-1185">Reference proteome</keyword>
<accession>A0A9Q3PYS7</accession>
<evidence type="ECO:0000313" key="2">
    <source>
        <dbReference type="Proteomes" id="UP000765509"/>
    </source>
</evidence>
<gene>
    <name evidence="1" type="ORF">O181_117850</name>
</gene>
<reference evidence="1" key="1">
    <citation type="submission" date="2021-03" db="EMBL/GenBank/DDBJ databases">
        <title>Draft genome sequence of rust myrtle Austropuccinia psidii MF-1, a brazilian biotype.</title>
        <authorList>
            <person name="Quecine M.C."/>
            <person name="Pachon D.M.R."/>
            <person name="Bonatelli M.L."/>
            <person name="Correr F.H."/>
            <person name="Franceschini L.M."/>
            <person name="Leite T.F."/>
            <person name="Margarido G.R.A."/>
            <person name="Almeida C.A."/>
            <person name="Ferrarezi J.A."/>
            <person name="Labate C.A."/>
        </authorList>
    </citation>
    <scope>NUCLEOTIDE SEQUENCE</scope>
    <source>
        <strain evidence="1">MF-1</strain>
    </source>
</reference>
<name>A0A9Q3PYS7_9BASI</name>
<dbReference type="Proteomes" id="UP000765509">
    <property type="component" value="Unassembled WGS sequence"/>
</dbReference>
<evidence type="ECO:0000313" key="1">
    <source>
        <dbReference type="EMBL" id="MBW0578135.1"/>
    </source>
</evidence>
<comment type="caution">
    <text evidence="1">The sequence shown here is derived from an EMBL/GenBank/DDBJ whole genome shotgun (WGS) entry which is preliminary data.</text>
</comment>
<protein>
    <submittedName>
        <fullName evidence="1">Uncharacterized protein</fullName>
    </submittedName>
</protein>
<dbReference type="EMBL" id="AVOT02102162">
    <property type="protein sequence ID" value="MBW0578135.1"/>
    <property type="molecule type" value="Genomic_DNA"/>
</dbReference>
<proteinExistence type="predicted"/>
<dbReference type="AlphaFoldDB" id="A0A9Q3PYS7"/>
<organism evidence="1 2">
    <name type="scientific">Austropuccinia psidii MF-1</name>
    <dbReference type="NCBI Taxonomy" id="1389203"/>
    <lineage>
        <taxon>Eukaryota</taxon>
        <taxon>Fungi</taxon>
        <taxon>Dikarya</taxon>
        <taxon>Basidiomycota</taxon>
        <taxon>Pucciniomycotina</taxon>
        <taxon>Pucciniomycetes</taxon>
        <taxon>Pucciniales</taxon>
        <taxon>Sphaerophragmiaceae</taxon>
        <taxon>Austropuccinia</taxon>
    </lineage>
</organism>